<dbReference type="PANTHER" id="PTHR11857">
    <property type="entry name" value="ODORANT BINDING PROTEIN-RELATED"/>
    <property type="match status" value="1"/>
</dbReference>
<evidence type="ECO:0000256" key="4">
    <source>
        <dbReference type="ARBA" id="ARBA00022729"/>
    </source>
</evidence>
<dbReference type="PANTHER" id="PTHR11857:SF46">
    <property type="entry name" value="GENERAL ODORANT-BINDING PROTEIN 99A-RELATED"/>
    <property type="match status" value="1"/>
</dbReference>
<dbReference type="GeneID" id="109420558"/>
<name>A0ABM2A6I8_AEDAL</name>
<dbReference type="SUPFAM" id="SSF47565">
    <property type="entry name" value="Insect pheromone/odorant-binding proteins"/>
    <property type="match status" value="1"/>
</dbReference>
<keyword evidence="3" id="KW-0964">Secreted</keyword>
<feature type="chain" id="PRO_5046725247" evidence="6">
    <location>
        <begin position="20"/>
        <end position="316"/>
    </location>
</feature>
<dbReference type="InterPro" id="IPR036728">
    <property type="entry name" value="PBP_GOBP_sf"/>
</dbReference>
<keyword evidence="4 6" id="KW-0732">Signal</keyword>
<reference evidence="7" key="2">
    <citation type="submission" date="2025-05" db="UniProtKB">
        <authorList>
            <consortium name="EnsemblMetazoa"/>
        </authorList>
    </citation>
    <scope>IDENTIFICATION</scope>
    <source>
        <strain evidence="7">Foshan</strain>
    </source>
</reference>
<keyword evidence="8" id="KW-1185">Reference proteome</keyword>
<reference evidence="8" key="1">
    <citation type="journal article" date="2015" name="Proc. Natl. Acad. Sci. U.S.A.">
        <title>Genome sequence of the Asian Tiger mosquito, Aedes albopictus, reveals insights into its biology, genetics, and evolution.</title>
        <authorList>
            <person name="Chen X.G."/>
            <person name="Jiang X."/>
            <person name="Gu J."/>
            <person name="Xu M."/>
            <person name="Wu Y."/>
            <person name="Deng Y."/>
            <person name="Zhang C."/>
            <person name="Bonizzoni M."/>
            <person name="Dermauw W."/>
            <person name="Vontas J."/>
            <person name="Armbruster P."/>
            <person name="Huang X."/>
            <person name="Yang Y."/>
            <person name="Zhang H."/>
            <person name="He W."/>
            <person name="Peng H."/>
            <person name="Liu Y."/>
            <person name="Wu K."/>
            <person name="Chen J."/>
            <person name="Lirakis M."/>
            <person name="Topalis P."/>
            <person name="Van Leeuwen T."/>
            <person name="Hall A.B."/>
            <person name="Jiang X."/>
            <person name="Thorpe C."/>
            <person name="Mueller R.L."/>
            <person name="Sun C."/>
            <person name="Waterhouse R.M."/>
            <person name="Yan G."/>
            <person name="Tu Z.J."/>
            <person name="Fang X."/>
            <person name="James A.A."/>
        </authorList>
    </citation>
    <scope>NUCLEOTIDE SEQUENCE [LARGE SCALE GENOMIC DNA]</scope>
    <source>
        <strain evidence="8">Foshan</strain>
    </source>
</reference>
<dbReference type="EnsemblMetazoa" id="AALFPA23_024942.R37178">
    <property type="protein sequence ID" value="AALFPA23_024942.P37178"/>
    <property type="gene ID" value="AALFPA23_024942"/>
</dbReference>
<comment type="subcellular location">
    <subcellularLocation>
        <location evidence="1">Secreted</location>
    </subcellularLocation>
</comment>
<sequence>MNYLLQVTLIALSITTTFAVEDWNSPQLKSFSAAQQECAVYLLLSNETVQRYADNGYPDEFHSRKLINCILYQLHAFDEVTGVRDHVISSFFLSPGGCSDHIKRTQECLNSTVPERCSEETPFERTYRSFQCYYRHYGSLLTDVVRFLPYEPARAMYRIKQVYDSLSMVNTSCKALREFSVKQGFIVENISDALYTLGLRSGFYDLEHGLYVDRLYAQFGKLSLLSETTHQCLVRVSQQYNTEPLRLTQLVLQCVEQDISTQGWLTVAAQQILASSSSYCNVCEPLPSPAISTVSPDPSGMTTAKYPYPSIRHCCQ</sequence>
<dbReference type="InterPro" id="IPR006170">
    <property type="entry name" value="PBP/GOBP"/>
</dbReference>
<evidence type="ECO:0000313" key="8">
    <source>
        <dbReference type="Proteomes" id="UP000069940"/>
    </source>
</evidence>
<organism evidence="7 8">
    <name type="scientific">Aedes albopictus</name>
    <name type="common">Asian tiger mosquito</name>
    <name type="synonym">Stegomyia albopicta</name>
    <dbReference type="NCBI Taxonomy" id="7160"/>
    <lineage>
        <taxon>Eukaryota</taxon>
        <taxon>Metazoa</taxon>
        <taxon>Ecdysozoa</taxon>
        <taxon>Arthropoda</taxon>
        <taxon>Hexapoda</taxon>
        <taxon>Insecta</taxon>
        <taxon>Pterygota</taxon>
        <taxon>Neoptera</taxon>
        <taxon>Endopterygota</taxon>
        <taxon>Diptera</taxon>
        <taxon>Nematocera</taxon>
        <taxon>Culicoidea</taxon>
        <taxon>Culicidae</taxon>
        <taxon>Culicinae</taxon>
        <taxon>Aedini</taxon>
        <taxon>Aedes</taxon>
        <taxon>Stegomyia</taxon>
    </lineage>
</organism>
<evidence type="ECO:0000256" key="1">
    <source>
        <dbReference type="ARBA" id="ARBA00004613"/>
    </source>
</evidence>
<dbReference type="RefSeq" id="XP_062703716.1">
    <property type="nucleotide sequence ID" value="XM_062847732.1"/>
</dbReference>
<comment type="similarity">
    <text evidence="2">Belongs to the PBP/GOBP family.</text>
</comment>
<dbReference type="Gene3D" id="1.10.238.20">
    <property type="entry name" value="Pheromone/general odorant binding protein domain"/>
    <property type="match status" value="1"/>
</dbReference>
<dbReference type="Pfam" id="PF01395">
    <property type="entry name" value="PBP_GOBP"/>
    <property type="match status" value="1"/>
</dbReference>
<protein>
    <submittedName>
        <fullName evidence="7">Uncharacterized protein</fullName>
    </submittedName>
</protein>
<evidence type="ECO:0000256" key="5">
    <source>
        <dbReference type="ARBA" id="ARBA00023157"/>
    </source>
</evidence>
<accession>A0ABM2A6I8</accession>
<dbReference type="Proteomes" id="UP000069940">
    <property type="component" value="Unassembled WGS sequence"/>
</dbReference>
<keyword evidence="5" id="KW-1015">Disulfide bond</keyword>
<evidence type="ECO:0000256" key="3">
    <source>
        <dbReference type="ARBA" id="ARBA00022525"/>
    </source>
</evidence>
<evidence type="ECO:0000256" key="6">
    <source>
        <dbReference type="SAM" id="SignalP"/>
    </source>
</evidence>
<feature type="signal peptide" evidence="6">
    <location>
        <begin position="1"/>
        <end position="19"/>
    </location>
</feature>
<evidence type="ECO:0000256" key="2">
    <source>
        <dbReference type="ARBA" id="ARBA00008098"/>
    </source>
</evidence>
<evidence type="ECO:0000313" key="7">
    <source>
        <dbReference type="EnsemblMetazoa" id="AALFPA23_024942.P37178"/>
    </source>
</evidence>
<proteinExistence type="inferred from homology"/>